<dbReference type="Proteomes" id="UP000325577">
    <property type="component" value="Linkage Group LG1"/>
</dbReference>
<keyword evidence="6" id="KW-1185">Reference proteome</keyword>
<dbReference type="NCBIfam" id="TIGR00756">
    <property type="entry name" value="PPR"/>
    <property type="match status" value="3"/>
</dbReference>
<reference evidence="5 6" key="1">
    <citation type="submission" date="2019-09" db="EMBL/GenBank/DDBJ databases">
        <title>A chromosome-level genome assembly of the Chinese tupelo Nyssa sinensis.</title>
        <authorList>
            <person name="Yang X."/>
            <person name="Kang M."/>
            <person name="Yang Y."/>
            <person name="Xiong H."/>
            <person name="Wang M."/>
            <person name="Zhang Z."/>
            <person name="Wang Z."/>
            <person name="Wu H."/>
            <person name="Ma T."/>
            <person name="Liu J."/>
            <person name="Xi Z."/>
        </authorList>
    </citation>
    <scope>NUCLEOTIDE SEQUENCE [LARGE SCALE GENOMIC DNA]</scope>
    <source>
        <strain evidence="5">J267</strain>
        <tissue evidence="5">Leaf</tissue>
    </source>
</reference>
<dbReference type="Pfam" id="PF20431">
    <property type="entry name" value="E_motif"/>
    <property type="match status" value="1"/>
</dbReference>
<dbReference type="PANTHER" id="PTHR47926">
    <property type="entry name" value="PENTATRICOPEPTIDE REPEAT-CONTAINING PROTEIN"/>
    <property type="match status" value="1"/>
</dbReference>
<protein>
    <recommendedName>
        <fullName evidence="4">DYW domain-containing protein</fullName>
    </recommendedName>
</protein>
<evidence type="ECO:0000313" key="5">
    <source>
        <dbReference type="EMBL" id="KAA8547677.1"/>
    </source>
</evidence>
<dbReference type="FunFam" id="1.25.40.10:FF:000987">
    <property type="entry name" value="Pentatricopeptide repeat-containing protein At3g14330"/>
    <property type="match status" value="1"/>
</dbReference>
<dbReference type="OrthoDB" id="1882346at2759"/>
<dbReference type="InterPro" id="IPR032867">
    <property type="entry name" value="DYW_dom"/>
</dbReference>
<gene>
    <name evidence="5" type="ORF">F0562_004106</name>
</gene>
<dbReference type="SUPFAM" id="SSF48452">
    <property type="entry name" value="TPR-like"/>
    <property type="match status" value="1"/>
</dbReference>
<dbReference type="AlphaFoldDB" id="A0A5J5C169"/>
<name>A0A5J5C169_9ASTE</name>
<organism evidence="5 6">
    <name type="scientific">Nyssa sinensis</name>
    <dbReference type="NCBI Taxonomy" id="561372"/>
    <lineage>
        <taxon>Eukaryota</taxon>
        <taxon>Viridiplantae</taxon>
        <taxon>Streptophyta</taxon>
        <taxon>Embryophyta</taxon>
        <taxon>Tracheophyta</taxon>
        <taxon>Spermatophyta</taxon>
        <taxon>Magnoliopsida</taxon>
        <taxon>eudicotyledons</taxon>
        <taxon>Gunneridae</taxon>
        <taxon>Pentapetalae</taxon>
        <taxon>asterids</taxon>
        <taxon>Cornales</taxon>
        <taxon>Nyssaceae</taxon>
        <taxon>Nyssa</taxon>
    </lineage>
</organism>
<dbReference type="InterPro" id="IPR011990">
    <property type="entry name" value="TPR-like_helical_dom_sf"/>
</dbReference>
<dbReference type="Pfam" id="PF14432">
    <property type="entry name" value="DYW_deaminase"/>
    <property type="match status" value="1"/>
</dbReference>
<proteinExistence type="inferred from homology"/>
<evidence type="ECO:0000256" key="1">
    <source>
        <dbReference type="ARBA" id="ARBA00006643"/>
    </source>
</evidence>
<dbReference type="InterPro" id="IPR046848">
    <property type="entry name" value="E_motif"/>
</dbReference>
<dbReference type="FunFam" id="1.25.40.10:FF:000366">
    <property type="entry name" value="Pentatricopeptide (PPR) repeat-containing protein"/>
    <property type="match status" value="1"/>
</dbReference>
<dbReference type="InterPro" id="IPR046960">
    <property type="entry name" value="PPR_At4g14850-like_plant"/>
</dbReference>
<evidence type="ECO:0000313" key="6">
    <source>
        <dbReference type="Proteomes" id="UP000325577"/>
    </source>
</evidence>
<comment type="similarity">
    <text evidence="1">Belongs to the PPR family. PCMP-H subfamily.</text>
</comment>
<keyword evidence="2" id="KW-0677">Repeat</keyword>
<dbReference type="EMBL" id="CM018032">
    <property type="protein sequence ID" value="KAA8547677.1"/>
    <property type="molecule type" value="Genomic_DNA"/>
</dbReference>
<feature type="repeat" description="PPR" evidence="3">
    <location>
        <begin position="140"/>
        <end position="174"/>
    </location>
</feature>
<dbReference type="GO" id="GO:0003729">
    <property type="term" value="F:mRNA binding"/>
    <property type="evidence" value="ECO:0007669"/>
    <property type="project" value="UniProtKB-ARBA"/>
</dbReference>
<dbReference type="GO" id="GO:0008270">
    <property type="term" value="F:zinc ion binding"/>
    <property type="evidence" value="ECO:0007669"/>
    <property type="project" value="InterPro"/>
</dbReference>
<dbReference type="Gene3D" id="1.25.40.10">
    <property type="entry name" value="Tetratricopeptide repeat domain"/>
    <property type="match status" value="3"/>
</dbReference>
<dbReference type="Pfam" id="PF01535">
    <property type="entry name" value="PPR"/>
    <property type="match status" value="6"/>
</dbReference>
<accession>A0A5J5C169</accession>
<dbReference type="PANTHER" id="PTHR47926:SF347">
    <property type="entry name" value="PENTATRICOPEPTIDE REPEAT-CONTAINING PROTEIN"/>
    <property type="match status" value="1"/>
</dbReference>
<evidence type="ECO:0000256" key="3">
    <source>
        <dbReference type="PROSITE-ProRule" id="PRU00708"/>
    </source>
</evidence>
<dbReference type="Pfam" id="PF13041">
    <property type="entry name" value="PPR_2"/>
    <property type="match status" value="1"/>
</dbReference>
<evidence type="ECO:0000259" key="4">
    <source>
        <dbReference type="Pfam" id="PF14432"/>
    </source>
</evidence>
<feature type="repeat" description="PPR" evidence="3">
    <location>
        <begin position="210"/>
        <end position="244"/>
    </location>
</feature>
<dbReference type="PROSITE" id="PS51375">
    <property type="entry name" value="PPR"/>
    <property type="match status" value="2"/>
</dbReference>
<evidence type="ECO:0000256" key="2">
    <source>
        <dbReference type="ARBA" id="ARBA00022737"/>
    </source>
</evidence>
<feature type="domain" description="DYW" evidence="4">
    <location>
        <begin position="509"/>
        <end position="559"/>
    </location>
</feature>
<dbReference type="FunFam" id="1.25.40.10:FF:001389">
    <property type="entry name" value="Pentatricopeptide repeat-containing protein At3g14330"/>
    <property type="match status" value="1"/>
</dbReference>
<dbReference type="GO" id="GO:0009451">
    <property type="term" value="P:RNA modification"/>
    <property type="evidence" value="ECO:0007669"/>
    <property type="project" value="InterPro"/>
</dbReference>
<dbReference type="InterPro" id="IPR002885">
    <property type="entry name" value="PPR_rpt"/>
</dbReference>
<sequence>MVLPAINVSSNITVSTNITATSSPQIHKQKPLNSTLKSLSKSGKLDKAIRLIESLPSKLATIEPDLEAYSALLHACISRKSLEHGQRLYLQLLLSRDRGDHNLLTNPTLKSKLITLYSVCGRVDEACRIFEDGLEAEHAPESVWVAMAIGYSKNGHSKEALLLYCEMLCRSVQPSNFSFSTALKACSDLFELRVGRAVHAQMLKSNEEPDQVVYNALLQLYKQCGCYEEVLQVFEVMPQRNIVSWNSLISGFVQRDQLFEAVDTFRRLQGEKLGFSWVTLTTILPVCARVTALYSGKEIHAQIVKSIAKPDVPVINSLMNMYAKCGAMDYCKRVFDGMQTMEGLQMRGRRLFDRMNLEFGVSPTSEHYACLVDILGRAGRIKEALEVVKNMPMKPSGSIWGSLLNACRLYGDVSLAEIIAKQLFELEPNNPGNYVVLSNIYANAGMWEGVRMVREMMEKRAIKKEAGCSWIQVKNRIHNFVAGGGFEFRSSDEYKKVWNELMEAMEEVGYVPDTRVVLHDVNEEIKAMWVCGHSERLAAMFGLIHTNCGIPIRITKNLRSYLPHSSSVAFDTEVWQASLSALNEDECACDFLIN</sequence>